<dbReference type="EMBL" id="JACIJO010000003">
    <property type="protein sequence ID" value="MBB6328218.1"/>
    <property type="molecule type" value="Genomic_DNA"/>
</dbReference>
<evidence type="ECO:0000313" key="1">
    <source>
        <dbReference type="EMBL" id="MBB6328218.1"/>
    </source>
</evidence>
<dbReference type="Proteomes" id="UP000588604">
    <property type="component" value="Unassembled WGS sequence"/>
</dbReference>
<sequence>MKPSLILYLLLFVGITSSWLIIQQDDFNLLKQPKTGLGREGAAEFFFWEFQDQASVWSNAPKGLTAVQSFQDSLEKLLGVVQFQRVVKKEQTQRNPKDSMVYVKNGDHYNAMLVHTGAVGKVRPMNSLEAQILNYQLEKYPLLTRPTEFHAFIAYHQERKAYRVYFGSSDQPWPPKPVLLIHQLEEDIKNGWKLRYHLHNHYEPPGNNYLGILAPSMADAQYYKMLADNYQIEQTLITNGIHTVEIKAADFGRFESH</sequence>
<keyword evidence="2" id="KW-1185">Reference proteome</keyword>
<accession>A0A841MZZ8</accession>
<evidence type="ECO:0000313" key="2">
    <source>
        <dbReference type="Proteomes" id="UP000588604"/>
    </source>
</evidence>
<proteinExistence type="predicted"/>
<comment type="caution">
    <text evidence="1">The sequence shown here is derived from an EMBL/GenBank/DDBJ whole genome shotgun (WGS) entry which is preliminary data.</text>
</comment>
<protein>
    <submittedName>
        <fullName evidence="1">Uncharacterized protein</fullName>
    </submittedName>
</protein>
<dbReference type="RefSeq" id="WP_184496990.1">
    <property type="nucleotide sequence ID" value="NZ_JACIJO010000003.1"/>
</dbReference>
<organism evidence="1 2">
    <name type="scientific">Algoriphagus iocasae</name>
    <dbReference type="NCBI Taxonomy" id="1836499"/>
    <lineage>
        <taxon>Bacteria</taxon>
        <taxon>Pseudomonadati</taxon>
        <taxon>Bacteroidota</taxon>
        <taxon>Cytophagia</taxon>
        <taxon>Cytophagales</taxon>
        <taxon>Cyclobacteriaceae</taxon>
        <taxon>Algoriphagus</taxon>
    </lineage>
</organism>
<reference evidence="1 2" key="1">
    <citation type="submission" date="2020-08" db="EMBL/GenBank/DDBJ databases">
        <title>Genomic Encyclopedia of Type Strains, Phase IV (KMG-IV): sequencing the most valuable type-strain genomes for metagenomic binning, comparative biology and taxonomic classification.</title>
        <authorList>
            <person name="Goeker M."/>
        </authorList>
    </citation>
    <scope>NUCLEOTIDE SEQUENCE [LARGE SCALE GENOMIC DNA]</scope>
    <source>
        <strain evidence="1 2">DSM 102044</strain>
    </source>
</reference>
<name>A0A841MZZ8_9BACT</name>
<gene>
    <name evidence="1" type="ORF">FHS59_003861</name>
</gene>
<dbReference type="AlphaFoldDB" id="A0A841MZZ8"/>